<evidence type="ECO:0000313" key="4">
    <source>
        <dbReference type="EMBL" id="PVD22702.1"/>
    </source>
</evidence>
<dbReference type="AlphaFoldDB" id="A0A2T7NNI2"/>
<dbReference type="Pfam" id="PF22964">
    <property type="entry name" value="ZER1-like_2nd"/>
    <property type="match status" value="1"/>
</dbReference>
<accession>A0A2T7NNI2</accession>
<dbReference type="STRING" id="400727.A0A2T7NNI2"/>
<feature type="compositionally biased region" description="Basic and acidic residues" evidence="2">
    <location>
        <begin position="1155"/>
        <end position="1172"/>
    </location>
</feature>
<dbReference type="GO" id="GO:0003723">
    <property type="term" value="F:RNA binding"/>
    <property type="evidence" value="ECO:0007669"/>
    <property type="project" value="InterPro"/>
</dbReference>
<dbReference type="InterPro" id="IPR032675">
    <property type="entry name" value="LRR_dom_sf"/>
</dbReference>
<feature type="region of interest" description="Disordered" evidence="2">
    <location>
        <begin position="1035"/>
        <end position="1221"/>
    </location>
</feature>
<proteinExistence type="predicted"/>
<feature type="domain" description="YTH" evidence="3">
    <location>
        <begin position="821"/>
        <end position="958"/>
    </location>
</feature>
<dbReference type="PANTHER" id="PTHR12904:SF22">
    <property type="entry name" value="ZYG-11 FAMILY MEMBER B, CELL CYCLE REGULATOR"/>
    <property type="match status" value="1"/>
</dbReference>
<dbReference type="InterPro" id="IPR016024">
    <property type="entry name" value="ARM-type_fold"/>
</dbReference>
<dbReference type="PROSITE" id="PS51450">
    <property type="entry name" value="LRR"/>
    <property type="match status" value="1"/>
</dbReference>
<dbReference type="Pfam" id="PF04146">
    <property type="entry name" value="YTH"/>
    <property type="match status" value="1"/>
</dbReference>
<dbReference type="InterPro" id="IPR056845">
    <property type="entry name" value="LRR_Zer-1"/>
</dbReference>
<gene>
    <name evidence="4" type="ORF">C0Q70_15958</name>
</gene>
<dbReference type="SUPFAM" id="SSF52047">
    <property type="entry name" value="RNI-like"/>
    <property type="match status" value="1"/>
</dbReference>
<feature type="compositionally biased region" description="Pro residues" evidence="2">
    <location>
        <begin position="1107"/>
        <end position="1129"/>
    </location>
</feature>
<dbReference type="SUPFAM" id="SSF48371">
    <property type="entry name" value="ARM repeat"/>
    <property type="match status" value="1"/>
</dbReference>
<protein>
    <recommendedName>
        <fullName evidence="3">YTH domain-containing protein</fullName>
    </recommendedName>
</protein>
<dbReference type="Pfam" id="PF25013">
    <property type="entry name" value="LRR_Zer-1"/>
    <property type="match status" value="1"/>
</dbReference>
<feature type="region of interest" description="Disordered" evidence="2">
    <location>
        <begin position="699"/>
        <end position="741"/>
    </location>
</feature>
<feature type="compositionally biased region" description="Acidic residues" evidence="2">
    <location>
        <begin position="699"/>
        <end position="717"/>
    </location>
</feature>
<dbReference type="PROSITE" id="PS50882">
    <property type="entry name" value="YTH"/>
    <property type="match status" value="1"/>
</dbReference>
<evidence type="ECO:0000256" key="2">
    <source>
        <dbReference type="SAM" id="MobiDB-lite"/>
    </source>
</evidence>
<dbReference type="InterPro" id="IPR051341">
    <property type="entry name" value="Zyg-11_UBL_adapter"/>
</dbReference>
<dbReference type="InterPro" id="IPR055142">
    <property type="entry name" value="ZER1-like_C"/>
</dbReference>
<dbReference type="PANTHER" id="PTHR12904">
    <property type="match status" value="1"/>
</dbReference>
<dbReference type="CDD" id="cd21134">
    <property type="entry name" value="YTH"/>
    <property type="match status" value="1"/>
</dbReference>
<dbReference type="InterPro" id="IPR011989">
    <property type="entry name" value="ARM-like"/>
</dbReference>
<dbReference type="Gene3D" id="3.80.10.10">
    <property type="entry name" value="Ribonuclease Inhibitor"/>
    <property type="match status" value="1"/>
</dbReference>
<comment type="caution">
    <text evidence="4">The sequence shown here is derived from an EMBL/GenBank/DDBJ whole genome shotgun (WGS) entry which is preliminary data.</text>
</comment>
<name>A0A2T7NNI2_POMCA</name>
<feature type="region of interest" description="Disordered" evidence="2">
    <location>
        <begin position="987"/>
        <end position="1007"/>
    </location>
</feature>
<organism evidence="4 5">
    <name type="scientific">Pomacea canaliculata</name>
    <name type="common">Golden apple snail</name>
    <dbReference type="NCBI Taxonomy" id="400727"/>
    <lineage>
        <taxon>Eukaryota</taxon>
        <taxon>Metazoa</taxon>
        <taxon>Spiralia</taxon>
        <taxon>Lophotrochozoa</taxon>
        <taxon>Mollusca</taxon>
        <taxon>Gastropoda</taxon>
        <taxon>Caenogastropoda</taxon>
        <taxon>Architaenioglossa</taxon>
        <taxon>Ampullarioidea</taxon>
        <taxon>Ampullariidae</taxon>
        <taxon>Pomacea</taxon>
    </lineage>
</organism>
<dbReference type="Gene3D" id="1.25.10.10">
    <property type="entry name" value="Leucine-rich Repeat Variant"/>
    <property type="match status" value="1"/>
</dbReference>
<evidence type="ECO:0000259" key="3">
    <source>
        <dbReference type="PROSITE" id="PS50882"/>
    </source>
</evidence>
<feature type="compositionally biased region" description="Basic and acidic residues" evidence="2">
    <location>
        <begin position="1181"/>
        <end position="1212"/>
    </location>
</feature>
<dbReference type="Proteomes" id="UP000245119">
    <property type="component" value="Linkage Group LG10"/>
</dbReference>
<dbReference type="OrthoDB" id="5842105at2759"/>
<dbReference type="GO" id="GO:0031462">
    <property type="term" value="C:Cul2-RING ubiquitin ligase complex"/>
    <property type="evidence" value="ECO:0007669"/>
    <property type="project" value="TreeGrafter"/>
</dbReference>
<feature type="compositionally biased region" description="Polar residues" evidence="2">
    <location>
        <begin position="1066"/>
        <end position="1085"/>
    </location>
</feature>
<evidence type="ECO:0000313" key="5">
    <source>
        <dbReference type="Proteomes" id="UP000245119"/>
    </source>
</evidence>
<dbReference type="Gene3D" id="3.10.590.10">
    <property type="entry name" value="ph1033 like domains"/>
    <property type="match status" value="1"/>
</dbReference>
<dbReference type="InterPro" id="IPR007275">
    <property type="entry name" value="YTH_domain"/>
</dbReference>
<sequence>MYDTPISLQECCVDFICDNLAALCDIQTPENKQNRLVFKDAEVCFHSDLSEQLLTTLCSKGKLNDEVLGLFDSNGTTLRRVSIHDAQVTTKGLRVLKSHRISELEITGLKGVPVNDLIGCLGEWTLTNLRVLNVSNNTFLNNAKFCVVVSLSKLKNLHSLNVSFTEFNTHGLEIIAEDLPCLENLDISSTLISDISSLRKCKDRLKMLSMYNLQLSNNDEVVTVLCELAHLRHLDVSSDALGQSFMTVHQGQFRVSSLLERTSAHPQIVSLDISGRDEVPEPLLRCYLETHAHLQFLGLSLTRASEYSLFMESSSDCSSHIVVTGEASVPQLMEALRRYVNRSVYIQKTLFRLFTFSQGFVKPREDIIKLVLPGMKMHPKQLGVQMAATACLYNLTKGELGPRIHPACLQQVVNLTLQAMENFPNHQQLQKNALLTLCSDRILQDVTFDRFHCAKLVMECLCAFEDISMNRMSVAICSILAAKISTEQTSVLGSKPRYMRKLLSLVKSRMETQNFDITLKFTLSALWNLTDESPPTCGVFLSEQGLDLFMNMLQSLGNVEAENRVQVETKILGLLNNIAEVKTLRQDLMREDFIMLVRQLLRTTHIDVSYFAAGIIAHLASDGEEAWRDIAGMQRADILEELLWLLGPQTLVYSLFSTWISRVLCLWFDHITHALESLPPRNSLSSLSICAIWLLVEEEAEEEQEDEEEEEEEEEAEVNLSLSAEEEEETKGGATEGEGLGYKTHSEAASMASVSEFTDSNAGTDVETDAKEVPKKKIHGEGREISPIEWDRHSEPAEKEEKHDSVTDSHLAKLKYLFRGARFFLIKSNNHENVALAKAKGVWSTPPQNEARLNQAFRECDNVILVFSVKESGKFQGFARLAAESTKDHPPIRWVLPQGMNSRALSAVFKLDWVCRRELPFTKTNHLHNPWNDDKPVKIGRDGQEIDPRCGESLCKLFPFDENLDINAIVRKARKAHARNAVRALREQRPERPERPRFIRRPDFGPRRRRADDRQEFFNGPPRHKRMRTDFERNQAFGRPEGPRGGRYSGVRRDTSFIDGGHGEQSYDNSYPTFNKSPGFSNSSHGFYGNKKQPYNDYMRDFAHIRQPPPPPMAPYGPPPPGYYEPPPNSYTSYDRSRDYMPGPDYNSPQNSSRSRSDSKRSYERDVDDFLRRTTHGVTSRTRDRERDHDRDRDREHRDRERERDRDRDHDRDRHRHRDRR</sequence>
<keyword evidence="1" id="KW-0833">Ubl conjugation pathway</keyword>
<evidence type="ECO:0000256" key="1">
    <source>
        <dbReference type="ARBA" id="ARBA00022786"/>
    </source>
</evidence>
<dbReference type="InterPro" id="IPR001611">
    <property type="entry name" value="Leu-rich_rpt"/>
</dbReference>
<reference evidence="4 5" key="1">
    <citation type="submission" date="2018-04" db="EMBL/GenBank/DDBJ databases">
        <title>The genome of golden apple snail Pomacea canaliculata provides insight into stress tolerance and invasive adaptation.</title>
        <authorList>
            <person name="Liu C."/>
            <person name="Liu B."/>
            <person name="Ren Y."/>
            <person name="Zhang Y."/>
            <person name="Wang H."/>
            <person name="Li S."/>
            <person name="Jiang F."/>
            <person name="Yin L."/>
            <person name="Zhang G."/>
            <person name="Qian W."/>
            <person name="Fan W."/>
        </authorList>
    </citation>
    <scope>NUCLEOTIDE SEQUENCE [LARGE SCALE GENOMIC DNA]</scope>
    <source>
        <strain evidence="4">SZHN2017</strain>
        <tissue evidence="4">Muscle</tissue>
    </source>
</reference>
<dbReference type="EMBL" id="PZQS01000010">
    <property type="protein sequence ID" value="PVD22702.1"/>
    <property type="molecule type" value="Genomic_DNA"/>
</dbReference>
<keyword evidence="5" id="KW-1185">Reference proteome</keyword>